<dbReference type="EMBL" id="GGEC01035201">
    <property type="protein sequence ID" value="MBX15685.1"/>
    <property type="molecule type" value="Transcribed_RNA"/>
</dbReference>
<keyword evidence="1" id="KW-0210">Decarboxylase</keyword>
<reference evidence="3" key="1">
    <citation type="submission" date="2018-02" db="EMBL/GenBank/DDBJ databases">
        <title>Rhizophora mucronata_Transcriptome.</title>
        <authorList>
            <person name="Meera S.P."/>
            <person name="Sreeshan A."/>
            <person name="Augustine A."/>
        </authorList>
    </citation>
    <scope>NUCLEOTIDE SEQUENCE</scope>
    <source>
        <tissue evidence="3">Leaf</tissue>
    </source>
</reference>
<protein>
    <submittedName>
        <fullName evidence="3">Uncharacterized protein MANES_01G082200</fullName>
    </submittedName>
</protein>
<evidence type="ECO:0000313" key="3">
    <source>
        <dbReference type="EMBL" id="MBX15685.1"/>
    </source>
</evidence>
<evidence type="ECO:0000256" key="1">
    <source>
        <dbReference type="ARBA" id="ARBA00022793"/>
    </source>
</evidence>
<evidence type="ECO:0000256" key="2">
    <source>
        <dbReference type="ARBA" id="ARBA00023239"/>
    </source>
</evidence>
<sequence length="210" mass="24271">MKFRYSHRVHVFAPYVRLSHHHHRCFASFLRKVQTPSPARASFSGNGSNSEGNSFLVPGATAATLLMLGVLHARRLYDDKKLEEAREKGIELEFRPDVKAKFLRMLPLRTISRLWGSLTSVELPIWLRPRVYRAWARAFHSNLEEANLPLEEYASLREFFARNLKEGSRPVDHDPCCLVTGNKLLMHLIYQLHLTGGIANRFNTVLLYFR</sequence>
<dbReference type="PANTHER" id="PTHR10067:SF6">
    <property type="entry name" value="PHOSPHATIDYLSERINE DECARBOXYLASE PROENZYME, MITOCHONDRIAL"/>
    <property type="match status" value="1"/>
</dbReference>
<dbReference type="GO" id="GO:0004609">
    <property type="term" value="F:phosphatidylserine decarboxylase activity"/>
    <property type="evidence" value="ECO:0007669"/>
    <property type="project" value="InterPro"/>
</dbReference>
<dbReference type="AlphaFoldDB" id="A0A2P2LCJ6"/>
<dbReference type="GO" id="GO:0005739">
    <property type="term" value="C:mitochondrion"/>
    <property type="evidence" value="ECO:0007669"/>
    <property type="project" value="TreeGrafter"/>
</dbReference>
<proteinExistence type="predicted"/>
<accession>A0A2P2LCJ6</accession>
<dbReference type="PANTHER" id="PTHR10067">
    <property type="entry name" value="PHOSPHATIDYLSERINE DECARBOXYLASE"/>
    <property type="match status" value="1"/>
</dbReference>
<name>A0A2P2LCJ6_RHIMU</name>
<dbReference type="GO" id="GO:0006646">
    <property type="term" value="P:phosphatidylethanolamine biosynthetic process"/>
    <property type="evidence" value="ECO:0007669"/>
    <property type="project" value="TreeGrafter"/>
</dbReference>
<keyword evidence="2" id="KW-0456">Lyase</keyword>
<organism evidence="3">
    <name type="scientific">Rhizophora mucronata</name>
    <name type="common">Asiatic mangrove</name>
    <dbReference type="NCBI Taxonomy" id="61149"/>
    <lineage>
        <taxon>Eukaryota</taxon>
        <taxon>Viridiplantae</taxon>
        <taxon>Streptophyta</taxon>
        <taxon>Embryophyta</taxon>
        <taxon>Tracheophyta</taxon>
        <taxon>Spermatophyta</taxon>
        <taxon>Magnoliopsida</taxon>
        <taxon>eudicotyledons</taxon>
        <taxon>Gunneridae</taxon>
        <taxon>Pentapetalae</taxon>
        <taxon>rosids</taxon>
        <taxon>fabids</taxon>
        <taxon>Malpighiales</taxon>
        <taxon>Rhizophoraceae</taxon>
        <taxon>Rhizophora</taxon>
    </lineage>
</organism>
<dbReference type="InterPro" id="IPR003817">
    <property type="entry name" value="PS_Dcarbxylase"/>
</dbReference>